<name>A0A5N8VAJ5_9ACTN</name>
<dbReference type="OrthoDB" id="4244404at2"/>
<dbReference type="Proteomes" id="UP000325849">
    <property type="component" value="Unassembled WGS sequence"/>
</dbReference>
<sequence length="103" mass="10928">MSCARRRDRPGLPPAAPVTRNHSLHVGRQPTEFTMHCFDCTQEGSGTTAGIGACTGCGLFVCRDHARIVGAGVQRPIGVVPRTSPVAARRLVCATCRTAELAR</sequence>
<reference evidence="2 3" key="1">
    <citation type="submission" date="2019-07" db="EMBL/GenBank/DDBJ databases">
        <title>New species of Amycolatopsis and Streptomyces.</title>
        <authorList>
            <person name="Duangmal K."/>
            <person name="Teo W.F.A."/>
            <person name="Lipun K."/>
        </authorList>
    </citation>
    <scope>NUCLEOTIDE SEQUENCE [LARGE SCALE GENOMIC DNA]</scope>
    <source>
        <strain evidence="2 3">NBRC 109810</strain>
    </source>
</reference>
<proteinExistence type="predicted"/>
<evidence type="ECO:0000313" key="2">
    <source>
        <dbReference type="EMBL" id="MPY30985.1"/>
    </source>
</evidence>
<protein>
    <submittedName>
        <fullName evidence="2">DUF2180 family protein</fullName>
    </submittedName>
</protein>
<keyword evidence="3" id="KW-1185">Reference proteome</keyword>
<evidence type="ECO:0000313" key="3">
    <source>
        <dbReference type="Proteomes" id="UP000325849"/>
    </source>
</evidence>
<dbReference type="EMBL" id="VJZD01000017">
    <property type="protein sequence ID" value="MPY30985.1"/>
    <property type="molecule type" value="Genomic_DNA"/>
</dbReference>
<dbReference type="InterPro" id="IPR017211">
    <property type="entry name" value="UCP037465_Znf"/>
</dbReference>
<feature type="region of interest" description="Disordered" evidence="1">
    <location>
        <begin position="1"/>
        <end position="24"/>
    </location>
</feature>
<dbReference type="AlphaFoldDB" id="A0A5N8VAJ5"/>
<comment type="caution">
    <text evidence="2">The sequence shown here is derived from an EMBL/GenBank/DDBJ whole genome shotgun (WGS) entry which is preliminary data.</text>
</comment>
<accession>A0A5N8VAJ5</accession>
<dbReference type="Pfam" id="PF09947">
    <property type="entry name" value="DUF2180"/>
    <property type="match status" value="1"/>
</dbReference>
<gene>
    <name evidence="2" type="ORF">FNH09_06540</name>
</gene>
<organism evidence="2 3">
    <name type="scientific">Streptomyces adustus</name>
    <dbReference type="NCBI Taxonomy" id="1609272"/>
    <lineage>
        <taxon>Bacteria</taxon>
        <taxon>Bacillati</taxon>
        <taxon>Actinomycetota</taxon>
        <taxon>Actinomycetes</taxon>
        <taxon>Kitasatosporales</taxon>
        <taxon>Streptomycetaceae</taxon>
        <taxon>Streptomyces</taxon>
    </lineage>
</organism>
<evidence type="ECO:0000256" key="1">
    <source>
        <dbReference type="SAM" id="MobiDB-lite"/>
    </source>
</evidence>